<proteinExistence type="predicted"/>
<dbReference type="AlphaFoldDB" id="A0A0C9YBD4"/>
<evidence type="ECO:0000313" key="2">
    <source>
        <dbReference type="EMBL" id="KIK22010.1"/>
    </source>
</evidence>
<protein>
    <submittedName>
        <fullName evidence="2">Uncharacterized protein</fullName>
    </submittedName>
</protein>
<feature type="region of interest" description="Disordered" evidence="1">
    <location>
        <begin position="1"/>
        <end position="21"/>
    </location>
</feature>
<reference evidence="3" key="2">
    <citation type="submission" date="2015-01" db="EMBL/GenBank/DDBJ databases">
        <title>Evolutionary Origins and Diversification of the Mycorrhizal Mutualists.</title>
        <authorList>
            <consortium name="DOE Joint Genome Institute"/>
            <consortium name="Mycorrhizal Genomics Consortium"/>
            <person name="Kohler A."/>
            <person name="Kuo A."/>
            <person name="Nagy L.G."/>
            <person name="Floudas D."/>
            <person name="Copeland A."/>
            <person name="Barry K.W."/>
            <person name="Cichocki N."/>
            <person name="Veneault-Fourrey C."/>
            <person name="LaButti K."/>
            <person name="Lindquist E.A."/>
            <person name="Lipzen A."/>
            <person name="Lundell T."/>
            <person name="Morin E."/>
            <person name="Murat C."/>
            <person name="Riley R."/>
            <person name="Ohm R."/>
            <person name="Sun H."/>
            <person name="Tunlid A."/>
            <person name="Henrissat B."/>
            <person name="Grigoriev I.V."/>
            <person name="Hibbett D.S."/>
            <person name="Martin F."/>
        </authorList>
    </citation>
    <scope>NUCLEOTIDE SEQUENCE [LARGE SCALE GENOMIC DNA]</scope>
    <source>
        <strain evidence="3">441</strain>
    </source>
</reference>
<dbReference type="HOGENOM" id="CLU_2622956_0_0_1"/>
<dbReference type="EMBL" id="KN833744">
    <property type="protein sequence ID" value="KIK22010.1"/>
    <property type="molecule type" value="Genomic_DNA"/>
</dbReference>
<keyword evidence="3" id="KW-1185">Reference proteome</keyword>
<dbReference type="OrthoDB" id="5405745at2759"/>
<reference evidence="2 3" key="1">
    <citation type="submission" date="2014-04" db="EMBL/GenBank/DDBJ databases">
        <authorList>
            <consortium name="DOE Joint Genome Institute"/>
            <person name="Kuo A."/>
            <person name="Kohler A."/>
            <person name="Costa M.D."/>
            <person name="Nagy L.G."/>
            <person name="Floudas D."/>
            <person name="Copeland A."/>
            <person name="Barry K.W."/>
            <person name="Cichocki N."/>
            <person name="Veneault-Fourrey C."/>
            <person name="LaButti K."/>
            <person name="Lindquist E.A."/>
            <person name="Lipzen A."/>
            <person name="Lundell T."/>
            <person name="Morin E."/>
            <person name="Murat C."/>
            <person name="Sun H."/>
            <person name="Tunlid A."/>
            <person name="Henrissat B."/>
            <person name="Grigoriev I.V."/>
            <person name="Hibbett D.S."/>
            <person name="Martin F."/>
            <person name="Nordberg H.P."/>
            <person name="Cantor M.N."/>
            <person name="Hua S.X."/>
        </authorList>
    </citation>
    <scope>NUCLEOTIDE SEQUENCE [LARGE SCALE GENOMIC DNA]</scope>
    <source>
        <strain evidence="2 3">441</strain>
    </source>
</reference>
<organism evidence="2 3">
    <name type="scientific">Pisolithus microcarpus 441</name>
    <dbReference type="NCBI Taxonomy" id="765257"/>
    <lineage>
        <taxon>Eukaryota</taxon>
        <taxon>Fungi</taxon>
        <taxon>Dikarya</taxon>
        <taxon>Basidiomycota</taxon>
        <taxon>Agaricomycotina</taxon>
        <taxon>Agaricomycetes</taxon>
        <taxon>Agaricomycetidae</taxon>
        <taxon>Boletales</taxon>
        <taxon>Sclerodermatineae</taxon>
        <taxon>Pisolithaceae</taxon>
        <taxon>Pisolithus</taxon>
    </lineage>
</organism>
<evidence type="ECO:0000313" key="3">
    <source>
        <dbReference type="Proteomes" id="UP000054018"/>
    </source>
</evidence>
<name>A0A0C9YBD4_9AGAM</name>
<accession>A0A0C9YBD4</accession>
<sequence length="78" mass="8678">MYKRRSLRYGPSPAECRPETPSFPSSTTLTIPFYLVWGFGHAVDRACPYFLGISCPVPQFNAAVSYDVGSLTAVTLEW</sequence>
<gene>
    <name evidence="2" type="ORF">PISMIDRAFT_680775</name>
</gene>
<evidence type="ECO:0000256" key="1">
    <source>
        <dbReference type="SAM" id="MobiDB-lite"/>
    </source>
</evidence>
<dbReference type="Proteomes" id="UP000054018">
    <property type="component" value="Unassembled WGS sequence"/>
</dbReference>